<dbReference type="EMBL" id="JAKZEU010000002">
    <property type="protein sequence ID" value="MCQ0970214.1"/>
    <property type="molecule type" value="Genomic_DNA"/>
</dbReference>
<keyword evidence="6" id="KW-1185">Reference proteome</keyword>
<dbReference type="InterPro" id="IPR011711">
    <property type="entry name" value="GntR_C"/>
</dbReference>
<accession>A0ABT1MPJ0</accession>
<dbReference type="Proteomes" id="UP001203945">
    <property type="component" value="Unassembled WGS sequence"/>
</dbReference>
<name>A0ABT1MPJ0_9RHOB</name>
<dbReference type="PANTHER" id="PTHR43537">
    <property type="entry name" value="TRANSCRIPTIONAL REGULATOR, GNTR FAMILY"/>
    <property type="match status" value="1"/>
</dbReference>
<dbReference type="PRINTS" id="PR00035">
    <property type="entry name" value="HTHGNTR"/>
</dbReference>
<keyword evidence="3" id="KW-0804">Transcription</keyword>
<dbReference type="InterPro" id="IPR008920">
    <property type="entry name" value="TF_FadR/GntR_C"/>
</dbReference>
<evidence type="ECO:0000259" key="4">
    <source>
        <dbReference type="PROSITE" id="PS50949"/>
    </source>
</evidence>
<dbReference type="Pfam" id="PF07729">
    <property type="entry name" value="FCD"/>
    <property type="match status" value="1"/>
</dbReference>
<dbReference type="InterPro" id="IPR036390">
    <property type="entry name" value="WH_DNA-bd_sf"/>
</dbReference>
<comment type="caution">
    <text evidence="5">The sequence shown here is derived from an EMBL/GenBank/DDBJ whole genome shotgun (WGS) entry which is preliminary data.</text>
</comment>
<proteinExistence type="predicted"/>
<dbReference type="SUPFAM" id="SSF46785">
    <property type="entry name" value="Winged helix' DNA-binding domain"/>
    <property type="match status" value="1"/>
</dbReference>
<dbReference type="RefSeq" id="WP_255329196.1">
    <property type="nucleotide sequence ID" value="NZ_JAKZEU010000002.1"/>
</dbReference>
<keyword evidence="2" id="KW-0238">DNA-binding</keyword>
<dbReference type="PANTHER" id="PTHR43537:SF49">
    <property type="entry name" value="TRANSCRIPTIONAL REGULATORY PROTEIN"/>
    <property type="match status" value="1"/>
</dbReference>
<dbReference type="Gene3D" id="1.20.120.530">
    <property type="entry name" value="GntR ligand-binding domain-like"/>
    <property type="match status" value="1"/>
</dbReference>
<evidence type="ECO:0000313" key="5">
    <source>
        <dbReference type="EMBL" id="MCQ0970214.1"/>
    </source>
</evidence>
<dbReference type="Pfam" id="PF00392">
    <property type="entry name" value="GntR"/>
    <property type="match status" value="1"/>
</dbReference>
<gene>
    <name evidence="5" type="ORF">MLD63_07245</name>
</gene>
<reference evidence="5 6" key="1">
    <citation type="submission" date="2022-03" db="EMBL/GenBank/DDBJ databases">
        <authorList>
            <person name="He Y."/>
        </authorList>
    </citation>
    <scope>NUCLEOTIDE SEQUENCE [LARGE SCALE GENOMIC DNA]</scope>
    <source>
        <strain evidence="5 6">TK19116</strain>
    </source>
</reference>
<dbReference type="SMART" id="SM00895">
    <property type="entry name" value="FCD"/>
    <property type="match status" value="1"/>
</dbReference>
<feature type="domain" description="HTH gntR-type" evidence="4">
    <location>
        <begin position="2"/>
        <end position="69"/>
    </location>
</feature>
<dbReference type="InterPro" id="IPR000524">
    <property type="entry name" value="Tscrpt_reg_HTH_GntR"/>
</dbReference>
<organism evidence="5 6">
    <name type="scientific">Paracoccus albicereus</name>
    <dbReference type="NCBI Taxonomy" id="2922394"/>
    <lineage>
        <taxon>Bacteria</taxon>
        <taxon>Pseudomonadati</taxon>
        <taxon>Pseudomonadota</taxon>
        <taxon>Alphaproteobacteria</taxon>
        <taxon>Rhodobacterales</taxon>
        <taxon>Paracoccaceae</taxon>
        <taxon>Paracoccus</taxon>
    </lineage>
</organism>
<dbReference type="PROSITE" id="PS50949">
    <property type="entry name" value="HTH_GNTR"/>
    <property type="match status" value="1"/>
</dbReference>
<protein>
    <submittedName>
        <fullName evidence="5">GntR family transcriptional regulator</fullName>
    </submittedName>
</protein>
<sequence length="217" mass="23662">MASAADEISEQLETEIVEGVLPPGTRLEEPALAERFGVSRTPVREALQRLSASGLVELKPRRGTQVLNPSIGRVIEMFEVMAELEGACARLCARRADAALIETLRGWLTECEASAGRGDFSAYYGANRAFHIAIYHGSRNAYLAQQAEALHLRLTPYRRQQLRAPRRLDHSLAEHAAIVNAIAAGDAVAAEAAQRAHILIQGERFTDFLAQFGSAQS</sequence>
<dbReference type="CDD" id="cd07377">
    <property type="entry name" value="WHTH_GntR"/>
    <property type="match status" value="1"/>
</dbReference>
<dbReference type="SMART" id="SM00345">
    <property type="entry name" value="HTH_GNTR"/>
    <property type="match status" value="1"/>
</dbReference>
<evidence type="ECO:0000313" key="6">
    <source>
        <dbReference type="Proteomes" id="UP001203945"/>
    </source>
</evidence>
<dbReference type="Gene3D" id="1.10.10.10">
    <property type="entry name" value="Winged helix-like DNA-binding domain superfamily/Winged helix DNA-binding domain"/>
    <property type="match status" value="1"/>
</dbReference>
<evidence type="ECO:0000256" key="1">
    <source>
        <dbReference type="ARBA" id="ARBA00023015"/>
    </source>
</evidence>
<dbReference type="InterPro" id="IPR036388">
    <property type="entry name" value="WH-like_DNA-bd_sf"/>
</dbReference>
<evidence type="ECO:0000256" key="3">
    <source>
        <dbReference type="ARBA" id="ARBA00023163"/>
    </source>
</evidence>
<keyword evidence="1" id="KW-0805">Transcription regulation</keyword>
<dbReference type="SUPFAM" id="SSF48008">
    <property type="entry name" value="GntR ligand-binding domain-like"/>
    <property type="match status" value="1"/>
</dbReference>
<evidence type="ECO:0000256" key="2">
    <source>
        <dbReference type="ARBA" id="ARBA00023125"/>
    </source>
</evidence>